<reference evidence="2" key="1">
    <citation type="journal article" date="2023" name="Genome Biol. Evol.">
        <title>First Whole Genome Sequence and Flow Cytometry Genome Size Data for the Lichen-Forming Fungus Ramalina farinacea (Ascomycota).</title>
        <authorList>
            <person name="Llewellyn T."/>
            <person name="Mian S."/>
            <person name="Hill R."/>
            <person name="Leitch I.J."/>
            <person name="Gaya E."/>
        </authorList>
    </citation>
    <scope>NUCLEOTIDE SEQUENCE</scope>
    <source>
        <strain evidence="2">LIQ254RAFAR</strain>
    </source>
</reference>
<dbReference type="EMBL" id="JAPUFD010000006">
    <property type="protein sequence ID" value="MDI1487822.1"/>
    <property type="molecule type" value="Genomic_DNA"/>
</dbReference>
<keyword evidence="1" id="KW-0472">Membrane</keyword>
<evidence type="ECO:0000256" key="1">
    <source>
        <dbReference type="SAM" id="Phobius"/>
    </source>
</evidence>
<accession>A0AA43QL56</accession>
<keyword evidence="3" id="KW-1185">Reference proteome</keyword>
<gene>
    <name evidence="2" type="ORF">OHK93_007095</name>
</gene>
<organism evidence="2 3">
    <name type="scientific">Ramalina farinacea</name>
    <dbReference type="NCBI Taxonomy" id="258253"/>
    <lineage>
        <taxon>Eukaryota</taxon>
        <taxon>Fungi</taxon>
        <taxon>Dikarya</taxon>
        <taxon>Ascomycota</taxon>
        <taxon>Pezizomycotina</taxon>
        <taxon>Lecanoromycetes</taxon>
        <taxon>OSLEUM clade</taxon>
        <taxon>Lecanoromycetidae</taxon>
        <taxon>Lecanorales</taxon>
        <taxon>Lecanorineae</taxon>
        <taxon>Ramalinaceae</taxon>
        <taxon>Ramalina</taxon>
    </lineage>
</organism>
<comment type="caution">
    <text evidence="2">The sequence shown here is derived from an EMBL/GenBank/DDBJ whole genome shotgun (WGS) entry which is preliminary data.</text>
</comment>
<name>A0AA43QL56_9LECA</name>
<dbReference type="AlphaFoldDB" id="A0AA43QL56"/>
<dbReference type="Proteomes" id="UP001161017">
    <property type="component" value="Unassembled WGS sequence"/>
</dbReference>
<sequence length="118" mass="13088">MGRSKEPLTPFLIVILAIFVIVALIVLMSVLYALNAMYLEFKKWQASRRPHTAHAVWLSPHANVGDSTDSPPSRHSSSSLATWAGAEFPMDRLSRDEVPDDLLPGLCYPLPAAHVRPR</sequence>
<evidence type="ECO:0000313" key="3">
    <source>
        <dbReference type="Proteomes" id="UP001161017"/>
    </source>
</evidence>
<evidence type="ECO:0000313" key="2">
    <source>
        <dbReference type="EMBL" id="MDI1487822.1"/>
    </source>
</evidence>
<keyword evidence="1" id="KW-1133">Transmembrane helix</keyword>
<feature type="transmembrane region" description="Helical" evidence="1">
    <location>
        <begin position="12"/>
        <end position="39"/>
    </location>
</feature>
<proteinExistence type="predicted"/>
<keyword evidence="1" id="KW-0812">Transmembrane</keyword>
<protein>
    <submittedName>
        <fullName evidence="2">Uncharacterized protein</fullName>
    </submittedName>
</protein>